<dbReference type="Proteomes" id="UP000004095">
    <property type="component" value="Unassembled WGS sequence"/>
</dbReference>
<organism evidence="2 3">
    <name type="scientific">Microscilla marina ATCC 23134</name>
    <dbReference type="NCBI Taxonomy" id="313606"/>
    <lineage>
        <taxon>Bacteria</taxon>
        <taxon>Pseudomonadati</taxon>
        <taxon>Bacteroidota</taxon>
        <taxon>Cytophagia</taxon>
        <taxon>Cytophagales</taxon>
        <taxon>Microscillaceae</taxon>
        <taxon>Microscilla</taxon>
    </lineage>
</organism>
<name>A2A0F0_MICM2</name>
<evidence type="ECO:0000313" key="3">
    <source>
        <dbReference type="Proteomes" id="UP000004095"/>
    </source>
</evidence>
<keyword evidence="1" id="KW-0732">Signal</keyword>
<dbReference type="RefSeq" id="WP_002706009.1">
    <property type="nucleotide sequence ID" value="NZ_AAWS01000100.1"/>
</dbReference>
<sequence length="167" mass="19410">MNTIKKTLIIFSLLLFTLPGHTTSPDVLLHDEVVGKLVFEQRNNTLYITATFDKRLLALALKKEAKCSPQDMMNSCADEYIRQNIKIRINNQALPYHKTGQKFQKRHMVYAFEASFADNIQEIQVTSTYLLKYNTHAIVKALFLLNQRNRSFSLNHRRKSIQVSYSK</sequence>
<gene>
    <name evidence="2" type="ORF">M23134_06499</name>
</gene>
<dbReference type="EMBL" id="AAWS01000100">
    <property type="protein sequence ID" value="EAY23889.1"/>
    <property type="molecule type" value="Genomic_DNA"/>
</dbReference>
<accession>A2A0F0</accession>
<dbReference type="InterPro" id="IPR046525">
    <property type="entry name" value="DUF6702"/>
</dbReference>
<evidence type="ECO:0000256" key="1">
    <source>
        <dbReference type="SAM" id="SignalP"/>
    </source>
</evidence>
<feature type="signal peptide" evidence="1">
    <location>
        <begin position="1"/>
        <end position="22"/>
    </location>
</feature>
<dbReference type="AlphaFoldDB" id="A2A0F0"/>
<dbReference type="Pfam" id="PF20420">
    <property type="entry name" value="DUF6702"/>
    <property type="match status" value="1"/>
</dbReference>
<evidence type="ECO:0000313" key="2">
    <source>
        <dbReference type="EMBL" id="EAY23889.1"/>
    </source>
</evidence>
<comment type="caution">
    <text evidence="2">The sequence shown here is derived from an EMBL/GenBank/DDBJ whole genome shotgun (WGS) entry which is preliminary data.</text>
</comment>
<proteinExistence type="predicted"/>
<reference evidence="2 3" key="1">
    <citation type="submission" date="2007-01" db="EMBL/GenBank/DDBJ databases">
        <authorList>
            <person name="Haygood M."/>
            <person name="Podell S."/>
            <person name="Anderson C."/>
            <person name="Hopkinson B."/>
            <person name="Roe K."/>
            <person name="Barbeau K."/>
            <person name="Gaasterland T."/>
            <person name="Ferriera S."/>
            <person name="Johnson J."/>
            <person name="Kravitz S."/>
            <person name="Beeson K."/>
            <person name="Sutton G."/>
            <person name="Rogers Y.-H."/>
            <person name="Friedman R."/>
            <person name="Frazier M."/>
            <person name="Venter J.C."/>
        </authorList>
    </citation>
    <scope>NUCLEOTIDE SEQUENCE [LARGE SCALE GENOMIC DNA]</scope>
    <source>
        <strain evidence="2 3">ATCC 23134</strain>
    </source>
</reference>
<keyword evidence="3" id="KW-1185">Reference proteome</keyword>
<protein>
    <submittedName>
        <fullName evidence="2">Uncharacterized protein</fullName>
    </submittedName>
</protein>
<feature type="chain" id="PRO_5002642097" evidence="1">
    <location>
        <begin position="23"/>
        <end position="167"/>
    </location>
</feature>